<dbReference type="InterPro" id="IPR001119">
    <property type="entry name" value="SLH_dom"/>
</dbReference>
<evidence type="ECO:0000256" key="1">
    <source>
        <dbReference type="ARBA" id="ARBA00000966"/>
    </source>
</evidence>
<gene>
    <name evidence="11" type="ordered locus">Ccel_0428</name>
</gene>
<dbReference type="GO" id="GO:0030245">
    <property type="term" value="P:cellulose catabolic process"/>
    <property type="evidence" value="ECO:0007669"/>
    <property type="project" value="UniProtKB-KW"/>
</dbReference>
<dbReference type="eggNOG" id="COG2730">
    <property type="taxonomic scope" value="Bacteria"/>
</dbReference>
<keyword evidence="4 11" id="KW-0378">Hydrolase</keyword>
<dbReference type="OrthoDB" id="1703838at2"/>
<dbReference type="PROSITE" id="PS00659">
    <property type="entry name" value="GLYCOSYL_HYDROL_F5"/>
    <property type="match status" value="1"/>
</dbReference>
<evidence type="ECO:0000313" key="12">
    <source>
        <dbReference type="Proteomes" id="UP000001349"/>
    </source>
</evidence>
<keyword evidence="3" id="KW-0677">Repeat</keyword>
<dbReference type="PANTHER" id="PTHR34142">
    <property type="entry name" value="ENDO-BETA-1,4-GLUCANASE A"/>
    <property type="match status" value="1"/>
</dbReference>
<evidence type="ECO:0000256" key="9">
    <source>
        <dbReference type="SAM" id="SignalP"/>
    </source>
</evidence>
<comment type="catalytic activity">
    <reaction evidence="1">
        <text>Endohydrolysis of (1-&gt;4)-beta-D-glucosidic linkages in cellulose, lichenin and cereal beta-D-glucans.</text>
        <dbReference type="EC" id="3.2.1.4"/>
    </reaction>
</comment>
<dbReference type="CAZy" id="CBM28">
    <property type="family name" value="Carbohydrate-Binding Module Family 28"/>
</dbReference>
<name>B8I5Z4_RUMCH</name>
<dbReference type="SMR" id="B8I5Z4"/>
<keyword evidence="7" id="KW-0326">Glycosidase</keyword>
<evidence type="ECO:0000256" key="6">
    <source>
        <dbReference type="ARBA" id="ARBA00023277"/>
    </source>
</evidence>
<dbReference type="SUPFAM" id="SSF49785">
    <property type="entry name" value="Galactose-binding domain-like"/>
    <property type="match status" value="2"/>
</dbReference>
<dbReference type="PANTHER" id="PTHR34142:SF1">
    <property type="entry name" value="GLYCOSIDE HYDROLASE FAMILY 5 DOMAIN-CONTAINING PROTEIN"/>
    <property type="match status" value="1"/>
</dbReference>
<dbReference type="InterPro" id="IPR005086">
    <property type="entry name" value="CBM17/28"/>
</dbReference>
<feature type="signal peptide" evidence="9">
    <location>
        <begin position="1"/>
        <end position="29"/>
    </location>
</feature>
<dbReference type="Pfam" id="PF00395">
    <property type="entry name" value="SLH"/>
    <property type="match status" value="1"/>
</dbReference>
<dbReference type="STRING" id="394503.Ccel_0428"/>
<evidence type="ECO:0000256" key="4">
    <source>
        <dbReference type="ARBA" id="ARBA00022801"/>
    </source>
</evidence>
<dbReference type="CAZy" id="GH5">
    <property type="family name" value="Glycoside Hydrolase Family 5"/>
</dbReference>
<feature type="domain" description="SLH" evidence="10">
    <location>
        <begin position="805"/>
        <end position="868"/>
    </location>
</feature>
<keyword evidence="8" id="KW-0624">Polysaccharide degradation</keyword>
<dbReference type="KEGG" id="cce:Ccel_0428"/>
<dbReference type="Gene3D" id="2.60.120.260">
    <property type="entry name" value="Galactose-binding domain-like"/>
    <property type="match status" value="2"/>
</dbReference>
<dbReference type="EC" id="3.2.1.4" evidence="2"/>
<keyword evidence="9" id="KW-0732">Signal</keyword>
<dbReference type="EMBL" id="CP001348">
    <property type="protein sequence ID" value="ACL74811.1"/>
    <property type="molecule type" value="Genomic_DNA"/>
</dbReference>
<evidence type="ECO:0000259" key="10">
    <source>
        <dbReference type="PROSITE" id="PS51272"/>
    </source>
</evidence>
<dbReference type="HOGENOM" id="CLU_012932_0_0_9"/>
<dbReference type="Gene3D" id="3.20.20.80">
    <property type="entry name" value="Glycosidases"/>
    <property type="match status" value="1"/>
</dbReference>
<evidence type="ECO:0000256" key="5">
    <source>
        <dbReference type="ARBA" id="ARBA00023001"/>
    </source>
</evidence>
<dbReference type="InterPro" id="IPR018087">
    <property type="entry name" value="Glyco_hydro_5_CS"/>
</dbReference>
<dbReference type="CAZy" id="CBM17">
    <property type="family name" value="Carbohydrate-Binding Module Family 17"/>
</dbReference>
<evidence type="ECO:0000256" key="3">
    <source>
        <dbReference type="ARBA" id="ARBA00022737"/>
    </source>
</evidence>
<evidence type="ECO:0000256" key="8">
    <source>
        <dbReference type="ARBA" id="ARBA00023326"/>
    </source>
</evidence>
<dbReference type="Proteomes" id="UP000001349">
    <property type="component" value="Chromosome"/>
</dbReference>
<evidence type="ECO:0000313" key="11">
    <source>
        <dbReference type="EMBL" id="ACL74811.1"/>
    </source>
</evidence>
<reference evidence="11 12" key="1">
    <citation type="submission" date="2009-01" db="EMBL/GenBank/DDBJ databases">
        <title>Complete sequence of Clostridium cellulolyticum H10.</title>
        <authorList>
            <consortium name="US DOE Joint Genome Institute"/>
            <person name="Lucas S."/>
            <person name="Copeland A."/>
            <person name="Lapidus A."/>
            <person name="Glavina del Rio T."/>
            <person name="Dalin E."/>
            <person name="Tice H."/>
            <person name="Bruce D."/>
            <person name="Goodwin L."/>
            <person name="Pitluck S."/>
            <person name="Chertkov O."/>
            <person name="Saunders E."/>
            <person name="Brettin T."/>
            <person name="Detter J.C."/>
            <person name="Han C."/>
            <person name="Larimer F."/>
            <person name="Land M."/>
            <person name="Hauser L."/>
            <person name="Kyrpides N."/>
            <person name="Ivanova N."/>
            <person name="Zhou J."/>
            <person name="Richardson P."/>
        </authorList>
    </citation>
    <scope>NUCLEOTIDE SEQUENCE [LARGE SCALE GENOMIC DNA]</scope>
    <source>
        <strain evidence="12">ATCC 35319 / DSM 5812 / JCM 6584 / H10</strain>
    </source>
</reference>
<keyword evidence="5" id="KW-0136">Cellulose degradation</keyword>
<evidence type="ECO:0000256" key="7">
    <source>
        <dbReference type="ARBA" id="ARBA00023295"/>
    </source>
</evidence>
<dbReference type="RefSeq" id="WP_012634873.1">
    <property type="nucleotide sequence ID" value="NC_011898.1"/>
</dbReference>
<proteinExistence type="predicted"/>
<dbReference type="InterPro" id="IPR017853">
    <property type="entry name" value="GH"/>
</dbReference>
<dbReference type="Pfam" id="PF00150">
    <property type="entry name" value="Cellulase"/>
    <property type="match status" value="1"/>
</dbReference>
<protein>
    <recommendedName>
        <fullName evidence="2">cellulase</fullName>
        <ecNumber evidence="2">3.2.1.4</ecNumber>
    </recommendedName>
</protein>
<dbReference type="Pfam" id="PF03424">
    <property type="entry name" value="CBM_17_28"/>
    <property type="match status" value="2"/>
</dbReference>
<dbReference type="PROSITE" id="PS51272">
    <property type="entry name" value="SLH"/>
    <property type="match status" value="1"/>
</dbReference>
<dbReference type="AlphaFoldDB" id="B8I5Z4"/>
<dbReference type="GO" id="GO:0008810">
    <property type="term" value="F:cellulase activity"/>
    <property type="evidence" value="ECO:0007669"/>
    <property type="project" value="UniProtKB-EC"/>
</dbReference>
<sequence precursor="true">MFRNINKRILAFVIVVAMLMSFIPTMAFAAEPDSSHLITSQAEKPSTAGALQILDKNGTKTLCDKDGNPIQLRGMSTHGLQWYPEIINDNAFAALSNDWGSNVIRIAMYVAEGGYSKDPETIKKRVIDGIDLAIANDMYAMLDWHVLTPGDPNADIYKGAMDFFKEISQKYPNNPHIIYELANEPSPNDPGVTNDAAGWAKVKSYAEPIIKMLRDSGNKNLVIVGSPNWSQRPDLAADNPINDNNTIYTVHFYSGTHKPSADSSDRGNVMSNARYALEHGVAVFASEWGTSEASGNNGPYLKEADEWLEFLNANNISWCNWSLTNKNETSGSFIPFISGKSDATSLDPGDDQVWSPKELSVSGEYARARIKGIKYEPIDRAEKEEFTTNVWDFNDGTTQGFGINGDSPVKADSITIANEKNTLKITGLNTSKDLTEGNYWANVRLSADGTSNKPNILGAEKLTMDIITAAPATVSIAAIPQNSTHGWANPTRAIAVKPADFVKQEDGTYKAVLTITPADSPNFDSIAKDSKDSTMTNIILFVGADTNVISLDNITVSGNRTTVEAPVEHAPIGKATLPSIFEDSTRQGWAWDAASGVQSALTIKDANGSKAISWEVKYPEVKPVDGWASAPRIMLSNINATRGNNKYLAFDFYLKPTQASKGSLSINLAFAPPTLGYWAQASVNFDIPLTKLSKMKKTKDGLYHFQVKYDLDKVNDGKVLAADTVLRDITIVVADGNSDFAGTMYVDNVRFENDSKSELNNAIAMLVSKGIIKSSDVKKINLNKSISRGEFLNWLVKTLDLNAKYSVNFSDVHKKDSYYNPVGIAKALGITNGVGHNKFNPNKAISREDMLVLTFKALKLVNKNLVKGNADDLKQFTDASKVSRNSVESISTIVKNGFYSGDAKKLNLKASVSKAETALMLYKIYTSLHK</sequence>
<accession>B8I5Z4</accession>
<evidence type="ECO:0000256" key="2">
    <source>
        <dbReference type="ARBA" id="ARBA00012601"/>
    </source>
</evidence>
<dbReference type="SUPFAM" id="SSF51445">
    <property type="entry name" value="(Trans)glycosidases"/>
    <property type="match status" value="1"/>
</dbReference>
<organism evidence="11 12">
    <name type="scientific">Ruminiclostridium cellulolyticum (strain ATCC 35319 / DSM 5812 / JCM 6584 / H10)</name>
    <name type="common">Clostridium cellulolyticum</name>
    <dbReference type="NCBI Taxonomy" id="394503"/>
    <lineage>
        <taxon>Bacteria</taxon>
        <taxon>Bacillati</taxon>
        <taxon>Bacillota</taxon>
        <taxon>Clostridia</taxon>
        <taxon>Eubacteriales</taxon>
        <taxon>Oscillospiraceae</taxon>
        <taxon>Ruminiclostridium</taxon>
    </lineage>
</organism>
<feature type="chain" id="PRO_5002873748" description="cellulase" evidence="9">
    <location>
        <begin position="30"/>
        <end position="930"/>
    </location>
</feature>
<dbReference type="InterPro" id="IPR001547">
    <property type="entry name" value="Glyco_hydro_5"/>
</dbReference>
<keyword evidence="12" id="KW-1185">Reference proteome</keyword>
<keyword evidence="6" id="KW-0119">Carbohydrate metabolism</keyword>
<dbReference type="InterPro" id="IPR008979">
    <property type="entry name" value="Galactose-bd-like_sf"/>
</dbReference>